<proteinExistence type="predicted"/>
<evidence type="ECO:0000313" key="1">
    <source>
        <dbReference type="EMBL" id="ATA65585.1"/>
    </source>
</evidence>
<name>A0A289Z7R5_9CAUD</name>
<dbReference type="Proteomes" id="UP000223363">
    <property type="component" value="Segment"/>
</dbReference>
<accession>A0A289Z7R5</accession>
<protein>
    <submittedName>
        <fullName evidence="1">Uncharacterized protein</fullName>
    </submittedName>
</protein>
<organism evidence="1 2">
    <name type="scientific">Serratia phage vB_SmaM_ 2050HW</name>
    <dbReference type="NCBI Taxonomy" id="2024252"/>
    <lineage>
        <taxon>Viruses</taxon>
        <taxon>Duplodnaviria</taxon>
        <taxon>Heunggongvirae</taxon>
        <taxon>Uroviricota</taxon>
        <taxon>Caudoviricetes</taxon>
        <taxon>Chimalliviridae</taxon>
        <taxon>Moabitevirus</taxon>
        <taxon>Moabitevirus mv2050HW</taxon>
    </lineage>
</organism>
<evidence type="ECO:0000313" key="2">
    <source>
        <dbReference type="Proteomes" id="UP000223363"/>
    </source>
</evidence>
<keyword evidence="2" id="KW-1185">Reference proteome</keyword>
<reference evidence="2" key="1">
    <citation type="submission" date="2017-06" db="EMBL/GenBank/DDBJ databases">
        <authorList>
            <person name="Zhao X."/>
        </authorList>
    </citation>
    <scope>NUCLEOTIDE SEQUENCE [LARGE SCALE GENOMIC DNA]</scope>
</reference>
<gene>
    <name evidence="1" type="ORF">2050HW_00250</name>
</gene>
<sequence>MQQSAPANVAEVKPENAYFESGSNEQPVSVSQCDFHYGSLDGLATIMANPQH</sequence>
<dbReference type="EMBL" id="MF285618">
    <property type="protein sequence ID" value="ATA65585.1"/>
    <property type="molecule type" value="Genomic_DNA"/>
</dbReference>